<dbReference type="AlphaFoldDB" id="A0A822YXC6"/>
<name>A0A822YXC6_NELNU</name>
<gene>
    <name evidence="1" type="ORF">HUJ06_006821</name>
</gene>
<keyword evidence="2" id="KW-1185">Reference proteome</keyword>
<organism evidence="1 2">
    <name type="scientific">Nelumbo nucifera</name>
    <name type="common">Sacred lotus</name>
    <dbReference type="NCBI Taxonomy" id="4432"/>
    <lineage>
        <taxon>Eukaryota</taxon>
        <taxon>Viridiplantae</taxon>
        <taxon>Streptophyta</taxon>
        <taxon>Embryophyta</taxon>
        <taxon>Tracheophyta</taxon>
        <taxon>Spermatophyta</taxon>
        <taxon>Magnoliopsida</taxon>
        <taxon>Proteales</taxon>
        <taxon>Nelumbonaceae</taxon>
        <taxon>Nelumbo</taxon>
    </lineage>
</organism>
<evidence type="ECO:0000313" key="2">
    <source>
        <dbReference type="Proteomes" id="UP000607653"/>
    </source>
</evidence>
<sequence length="59" mass="6891">MKKKKKKTFKGNEEIEDFDEEGKCDLRDSFSIPSMASSSTSSKRLKKKRISYRALVFRV</sequence>
<dbReference type="EMBL" id="DUZY01000004">
    <property type="protein sequence ID" value="DAD36181.1"/>
    <property type="molecule type" value="Genomic_DNA"/>
</dbReference>
<dbReference type="Proteomes" id="UP000607653">
    <property type="component" value="Unassembled WGS sequence"/>
</dbReference>
<protein>
    <submittedName>
        <fullName evidence="1">Uncharacterized protein</fullName>
    </submittedName>
</protein>
<proteinExistence type="predicted"/>
<accession>A0A822YXC6</accession>
<reference evidence="1 2" key="1">
    <citation type="journal article" date="2020" name="Mol. Biol. Evol.">
        <title>Distinct Expression and Methylation Patterns for Genes with Different Fates following a Single Whole-Genome Duplication in Flowering Plants.</title>
        <authorList>
            <person name="Shi T."/>
            <person name="Rahmani R.S."/>
            <person name="Gugger P.F."/>
            <person name="Wang M."/>
            <person name="Li H."/>
            <person name="Zhang Y."/>
            <person name="Li Z."/>
            <person name="Wang Q."/>
            <person name="Van de Peer Y."/>
            <person name="Marchal K."/>
            <person name="Chen J."/>
        </authorList>
    </citation>
    <scope>NUCLEOTIDE SEQUENCE [LARGE SCALE GENOMIC DNA]</scope>
    <source>
        <tissue evidence="1">Leaf</tissue>
    </source>
</reference>
<evidence type="ECO:0000313" key="1">
    <source>
        <dbReference type="EMBL" id="DAD36181.1"/>
    </source>
</evidence>
<comment type="caution">
    <text evidence="1">The sequence shown here is derived from an EMBL/GenBank/DDBJ whole genome shotgun (WGS) entry which is preliminary data.</text>
</comment>